<reference evidence="2 3" key="1">
    <citation type="submission" date="2018-02" db="EMBL/GenBank/DDBJ databases">
        <title>Genomic Encyclopedia of Archaeal and Bacterial Type Strains, Phase II (KMG-II): from individual species to whole genera.</title>
        <authorList>
            <person name="Goeker M."/>
        </authorList>
    </citation>
    <scope>NUCLEOTIDE SEQUENCE [LARGE SCALE GENOMIC DNA]</scope>
    <source>
        <strain evidence="2 3">DSM 22857</strain>
    </source>
</reference>
<gene>
    <name evidence="2" type="ORF">CLV92_105101</name>
</gene>
<dbReference type="Gene3D" id="3.30.420.40">
    <property type="match status" value="2"/>
</dbReference>
<dbReference type="GO" id="GO:0051301">
    <property type="term" value="P:cell division"/>
    <property type="evidence" value="ECO:0007669"/>
    <property type="project" value="InterPro"/>
</dbReference>
<dbReference type="Pfam" id="PF11104">
    <property type="entry name" value="PilM_2"/>
    <property type="match status" value="1"/>
</dbReference>
<dbReference type="SMART" id="SM00842">
    <property type="entry name" value="FtsA"/>
    <property type="match status" value="1"/>
</dbReference>
<dbReference type="SUPFAM" id="SSF53067">
    <property type="entry name" value="Actin-like ATPase domain"/>
    <property type="match status" value="2"/>
</dbReference>
<dbReference type="PANTHER" id="PTHR32432:SF3">
    <property type="entry name" value="ETHANOLAMINE UTILIZATION PROTEIN EUTJ"/>
    <property type="match status" value="1"/>
</dbReference>
<dbReference type="PANTHER" id="PTHR32432">
    <property type="entry name" value="CELL DIVISION PROTEIN FTSA-RELATED"/>
    <property type="match status" value="1"/>
</dbReference>
<sequence length="348" mass="36802">MPGRTAIGLDIGTSGVRAAELSYGKHGITLEKFGQVALAEGAVQDGEVIDVPLVVDALKTLWKGSGFKGKDVALGVSNQRVVVRQVDLPWLPPAEFKAALPLQVQGLLPMPVADSVLDFHATEELNEGGQRTLRGLLVAASRAMVMSNVRAVQAARLRPKSVDLTPFAVLRSVGRPHSDVAVEALIDIGARVSNLVVHAAGVPRFVRVLLMGGQDVTDAIAERLGMPGALAEGIKRQAVEDVEQRDLELAWHSIDVSIDVLVDEIRSSIAYYSASNPMFPAERIVLTGGGSLLDGVADRLAEVTRLEVVAGDPISPLHIGRTGLDEDQLRHVQPLAAVPVGLALGVIA</sequence>
<dbReference type="PIRSF" id="PIRSF019169">
    <property type="entry name" value="PilM"/>
    <property type="match status" value="1"/>
</dbReference>
<dbReference type="NCBIfam" id="TIGR01175">
    <property type="entry name" value="pilM"/>
    <property type="match status" value="1"/>
</dbReference>
<evidence type="ECO:0000313" key="2">
    <source>
        <dbReference type="EMBL" id="PPK96001.1"/>
    </source>
</evidence>
<organism evidence="2 3">
    <name type="scientific">Kineococcus xinjiangensis</name>
    <dbReference type="NCBI Taxonomy" id="512762"/>
    <lineage>
        <taxon>Bacteria</taxon>
        <taxon>Bacillati</taxon>
        <taxon>Actinomycetota</taxon>
        <taxon>Actinomycetes</taxon>
        <taxon>Kineosporiales</taxon>
        <taxon>Kineosporiaceae</taxon>
        <taxon>Kineococcus</taxon>
    </lineage>
</organism>
<name>A0A2S6IP94_9ACTN</name>
<dbReference type="EMBL" id="PTJD01000005">
    <property type="protein sequence ID" value="PPK96001.1"/>
    <property type="molecule type" value="Genomic_DNA"/>
</dbReference>
<dbReference type="RefSeq" id="WP_104432387.1">
    <property type="nucleotide sequence ID" value="NZ_PTJD01000005.1"/>
</dbReference>
<accession>A0A2S6IP94</accession>
<evidence type="ECO:0000259" key="1">
    <source>
        <dbReference type="SMART" id="SM00842"/>
    </source>
</evidence>
<dbReference type="InterPro" id="IPR050696">
    <property type="entry name" value="FtsA/MreB"/>
</dbReference>
<dbReference type="OrthoDB" id="1926201at2"/>
<protein>
    <submittedName>
        <fullName evidence="2">Type IV pilus assembly protein PilM</fullName>
    </submittedName>
</protein>
<dbReference type="Gene3D" id="3.30.1490.300">
    <property type="match status" value="1"/>
</dbReference>
<dbReference type="Proteomes" id="UP000239485">
    <property type="component" value="Unassembled WGS sequence"/>
</dbReference>
<comment type="caution">
    <text evidence="2">The sequence shown here is derived from an EMBL/GenBank/DDBJ whole genome shotgun (WGS) entry which is preliminary data.</text>
</comment>
<dbReference type="AlphaFoldDB" id="A0A2S6IP94"/>
<evidence type="ECO:0000313" key="3">
    <source>
        <dbReference type="Proteomes" id="UP000239485"/>
    </source>
</evidence>
<feature type="domain" description="SHS2" evidence="1">
    <location>
        <begin position="6"/>
        <end position="173"/>
    </location>
</feature>
<dbReference type="CDD" id="cd24049">
    <property type="entry name" value="ASKHA_NBD_PilM"/>
    <property type="match status" value="1"/>
</dbReference>
<proteinExistence type="predicted"/>
<dbReference type="InterPro" id="IPR005883">
    <property type="entry name" value="PilM"/>
</dbReference>
<dbReference type="InterPro" id="IPR043129">
    <property type="entry name" value="ATPase_NBD"/>
</dbReference>
<dbReference type="InterPro" id="IPR003494">
    <property type="entry name" value="SHS2_FtsA"/>
</dbReference>
<keyword evidence="3" id="KW-1185">Reference proteome</keyword>